<sequence>MLAEAISSGGPLLLEDVIEGHAGGGVECLAKDSGINAGEEGGDALKVEDMGIDSERVGAGMVAMALVWKARAGQQVETTGLSISPWSCMRTLIRLSRLVE</sequence>
<organism evidence="1 2">
    <name type="scientific">Cocos nucifera</name>
    <name type="common">Coconut palm</name>
    <dbReference type="NCBI Taxonomy" id="13894"/>
    <lineage>
        <taxon>Eukaryota</taxon>
        <taxon>Viridiplantae</taxon>
        <taxon>Streptophyta</taxon>
        <taxon>Embryophyta</taxon>
        <taxon>Tracheophyta</taxon>
        <taxon>Spermatophyta</taxon>
        <taxon>Magnoliopsida</taxon>
        <taxon>Liliopsida</taxon>
        <taxon>Arecaceae</taxon>
        <taxon>Arecoideae</taxon>
        <taxon>Cocoseae</taxon>
        <taxon>Attaleinae</taxon>
        <taxon>Cocos</taxon>
    </lineage>
</organism>
<protein>
    <submittedName>
        <fullName evidence="1">Uncharacterized protein</fullName>
    </submittedName>
</protein>
<keyword evidence="2" id="KW-1185">Reference proteome</keyword>
<accession>A0A8K0IDT4</accession>
<comment type="caution">
    <text evidence="1">The sequence shown here is derived from an EMBL/GenBank/DDBJ whole genome shotgun (WGS) entry which is preliminary data.</text>
</comment>
<reference evidence="1" key="1">
    <citation type="journal article" date="2017" name="Gigascience">
        <title>The genome draft of coconut (Cocos nucifera).</title>
        <authorList>
            <person name="Xiao Y."/>
            <person name="Xu P."/>
            <person name="Fan H."/>
            <person name="Baudouin L."/>
            <person name="Xia W."/>
            <person name="Bocs S."/>
            <person name="Xu J."/>
            <person name="Li Q."/>
            <person name="Guo A."/>
            <person name="Zhou L."/>
            <person name="Li J."/>
            <person name="Wu Y."/>
            <person name="Ma Z."/>
            <person name="Armero A."/>
            <person name="Issali A.E."/>
            <person name="Liu N."/>
            <person name="Peng M."/>
            <person name="Yang Y."/>
        </authorList>
    </citation>
    <scope>NUCLEOTIDE SEQUENCE</scope>
    <source>
        <tissue evidence="1">Spear leaf of Hainan Tall coconut</tissue>
    </source>
</reference>
<proteinExistence type="predicted"/>
<evidence type="ECO:0000313" key="1">
    <source>
        <dbReference type="EMBL" id="KAG1348002.1"/>
    </source>
</evidence>
<dbReference type="Proteomes" id="UP000797356">
    <property type="component" value="Chromosome 6"/>
</dbReference>
<name>A0A8K0IDT4_COCNU</name>
<evidence type="ECO:0000313" key="2">
    <source>
        <dbReference type="Proteomes" id="UP000797356"/>
    </source>
</evidence>
<dbReference type="EMBL" id="CM017877">
    <property type="protein sequence ID" value="KAG1348002.1"/>
    <property type="molecule type" value="Genomic_DNA"/>
</dbReference>
<reference evidence="1" key="2">
    <citation type="submission" date="2019-07" db="EMBL/GenBank/DDBJ databases">
        <authorList>
            <person name="Yang Y."/>
            <person name="Bocs S."/>
            <person name="Baudouin L."/>
        </authorList>
    </citation>
    <scope>NUCLEOTIDE SEQUENCE</scope>
    <source>
        <tissue evidence="1">Spear leaf of Hainan Tall coconut</tissue>
    </source>
</reference>
<gene>
    <name evidence="1" type="ORF">COCNU_06G018310</name>
</gene>
<dbReference type="AlphaFoldDB" id="A0A8K0IDT4"/>